<organism evidence="4 5">
    <name type="scientific">Desulfuromonas versatilis</name>
    <dbReference type="NCBI Taxonomy" id="2802975"/>
    <lineage>
        <taxon>Bacteria</taxon>
        <taxon>Pseudomonadati</taxon>
        <taxon>Thermodesulfobacteriota</taxon>
        <taxon>Desulfuromonadia</taxon>
        <taxon>Desulfuromonadales</taxon>
        <taxon>Desulfuromonadaceae</taxon>
        <taxon>Desulfuromonas</taxon>
    </lineage>
</organism>
<evidence type="ECO:0000313" key="4">
    <source>
        <dbReference type="EMBL" id="BCR03236.1"/>
    </source>
</evidence>
<keyword evidence="3" id="KW-0067">ATP-binding</keyword>
<dbReference type="RefSeq" id="WP_221250719.1">
    <property type="nucleotide sequence ID" value="NZ_AP024355.1"/>
</dbReference>
<protein>
    <submittedName>
        <fullName evidence="4">Molecular chaperone DnaK</fullName>
    </submittedName>
</protein>
<dbReference type="CDD" id="cd10170">
    <property type="entry name" value="ASKHA_NBD_HSP70"/>
    <property type="match status" value="1"/>
</dbReference>
<dbReference type="InterPro" id="IPR021030">
    <property type="entry name" value="DUF3731"/>
</dbReference>
<gene>
    <name evidence="4" type="primary">dnaK_1</name>
    <name evidence="4" type="ORF">DESUT3_03050</name>
</gene>
<dbReference type="PROSITE" id="PS00329">
    <property type="entry name" value="HSP70_2"/>
    <property type="match status" value="1"/>
</dbReference>
<accession>A0ABM8HS13</accession>
<dbReference type="InterPro" id="IPR013126">
    <property type="entry name" value="Hsp_70_fam"/>
</dbReference>
<dbReference type="Pfam" id="PF00012">
    <property type="entry name" value="HSP70"/>
    <property type="match status" value="1"/>
</dbReference>
<dbReference type="SUPFAM" id="SSF53067">
    <property type="entry name" value="Actin-like ATPase domain"/>
    <property type="match status" value="2"/>
</dbReference>
<evidence type="ECO:0000256" key="3">
    <source>
        <dbReference type="ARBA" id="ARBA00022840"/>
    </source>
</evidence>
<comment type="similarity">
    <text evidence="1">Belongs to the heat shock protein 70 family.</text>
</comment>
<keyword evidence="5" id="KW-1185">Reference proteome</keyword>
<dbReference type="PANTHER" id="PTHR42749">
    <property type="entry name" value="CELL SHAPE-DETERMINING PROTEIN MREB"/>
    <property type="match status" value="1"/>
</dbReference>
<keyword evidence="2" id="KW-0547">Nucleotide-binding</keyword>
<dbReference type="PROSITE" id="PS00297">
    <property type="entry name" value="HSP70_1"/>
    <property type="match status" value="1"/>
</dbReference>
<dbReference type="Pfam" id="PF12531">
    <property type="entry name" value="DUF3731"/>
    <property type="match status" value="1"/>
</dbReference>
<dbReference type="PANTHER" id="PTHR42749:SF1">
    <property type="entry name" value="CELL SHAPE-DETERMINING PROTEIN MREB"/>
    <property type="match status" value="1"/>
</dbReference>
<evidence type="ECO:0000256" key="2">
    <source>
        <dbReference type="ARBA" id="ARBA00022741"/>
    </source>
</evidence>
<dbReference type="InterPro" id="IPR018181">
    <property type="entry name" value="Heat_shock_70_CS"/>
</dbReference>
<evidence type="ECO:0000256" key="1">
    <source>
        <dbReference type="ARBA" id="ARBA00007381"/>
    </source>
</evidence>
<reference evidence="4 5" key="2">
    <citation type="journal article" date="2021" name="Int. J. Syst. Evol. Microbiol.">
        <title>Isolation and Polyphasic Characterization of Desulfuromonas versatilis sp. Nov., an Electrogenic Bacteria Capable of Versatile Metabolism Isolated from a Graphene Oxide-Reducing Enrichment Culture.</title>
        <authorList>
            <person name="Xie L."/>
            <person name="Yoshida N."/>
            <person name="Ishii S."/>
            <person name="Meng L."/>
        </authorList>
    </citation>
    <scope>NUCLEOTIDE SEQUENCE [LARGE SCALE GENOMIC DNA]</scope>
    <source>
        <strain evidence="4 5">NIT-T3</strain>
    </source>
</reference>
<reference evidence="4 5" key="1">
    <citation type="journal article" date="2016" name="C (Basel)">
        <title>Selective Growth of and Electricity Production by Marine Exoelectrogenic Bacteria in Self-Aggregated Hydrogel of Microbially Reduced Graphene Oxide.</title>
        <authorList>
            <person name="Yoshida N."/>
            <person name="Goto Y."/>
            <person name="Miyata Y."/>
        </authorList>
    </citation>
    <scope>NUCLEOTIDE SEQUENCE [LARGE SCALE GENOMIC DNA]</scope>
    <source>
        <strain evidence="4 5">NIT-T3</strain>
    </source>
</reference>
<sequence length="943" mass="104575">MTQSRYLIGIDLGTTNCVLAYLDTRAPERGPQVLSVPQWETPASTVESETLPSFNYLATAAERQAGFAAETSQAPALEGGWVPGAFARGRMAHTPGRVIHSAKSWLCHGGIDRTAPILPWHSEDVPPAERLSPVRASSAYLAYLKQAWDRSPLAAEPRGRFEHQEVVVTVPASFDEAAQQLTLEAAQQAGYPQTIRLIEEPQAAFYDWLGRGRNISTLLDLLETVPDKVARVVVFDIGGGTTDLSLFEVRGDRKSPTGLSLNRVAVSEHLLLGGDNIDLTLAYLLEHKLTGGRTKLSGGQWNQLLVQARELKERILRDEGEGAPEPGARFTVTLAGSGAGLFASTLSAEVSAEEVRQTVLEGFFPACTAEERPRKKGGGLREWGLPYAEDTAATRHLAAFLEGQRIDAVLYNGGSVTPAFLRRRLTDLLTGWQGGREPMVLVNDAMALAVARGAARYGYILQRPEAGQRIAGGHAHALYLEVTRGGRGKKSSSLVCVLPKGMEANQSVRIDNAEFDLLVNQPVRFQCFFSNRRTGDAAGEVIPWREDQFHPLPQLQTAIHLPPERPKPANNRLRVTLECALNEIGLLQLYCVEKDGSGRWRLDFNLRKPIGQEEQQEVVEEPLVPRAQLAKAEALVLALYGKKKDPELPDLKPRQLMRELEKTLGGTRDEWDGATLRALWPTIAQGMTRRSRSVDHEEAWLYLAGFALRPGYGFALDESRIEELWRLYDMGMAFPREKRVQVQWYLLWRRAAGGLNARRQEKILAKLLPQLPALAEQTQEVLYLVGSLERVRLDLKLQLVKQLGGALRKAKVRNKLPSAWALGRLLSRTPLYAGPDAILPPQEVEKLFGQVRDLDWKDPAYAPLVPLFAQAARRTDRRGIDLDPELRRQVLDKLKEAGARPEELQVVREMVPVEDADRVRQFGESLPGGLILVREAGNEPQAD</sequence>
<dbReference type="InterPro" id="IPR043129">
    <property type="entry name" value="ATPase_NBD"/>
</dbReference>
<evidence type="ECO:0000313" key="5">
    <source>
        <dbReference type="Proteomes" id="UP001319827"/>
    </source>
</evidence>
<dbReference type="Gene3D" id="3.30.420.40">
    <property type="match status" value="2"/>
</dbReference>
<name>A0ABM8HS13_9BACT</name>
<dbReference type="EMBL" id="AP024355">
    <property type="protein sequence ID" value="BCR03236.1"/>
    <property type="molecule type" value="Genomic_DNA"/>
</dbReference>
<proteinExistence type="inferred from homology"/>
<dbReference type="Proteomes" id="UP001319827">
    <property type="component" value="Chromosome"/>
</dbReference>